<reference evidence="1" key="1">
    <citation type="journal article" date="2020" name="Stud. Mycol.">
        <title>101 Dothideomycetes genomes: a test case for predicting lifestyles and emergence of pathogens.</title>
        <authorList>
            <person name="Haridas S."/>
            <person name="Albert R."/>
            <person name="Binder M."/>
            <person name="Bloem J."/>
            <person name="Labutti K."/>
            <person name="Salamov A."/>
            <person name="Andreopoulos B."/>
            <person name="Baker S."/>
            <person name="Barry K."/>
            <person name="Bills G."/>
            <person name="Bluhm B."/>
            <person name="Cannon C."/>
            <person name="Castanera R."/>
            <person name="Culley D."/>
            <person name="Daum C."/>
            <person name="Ezra D."/>
            <person name="Gonzalez J."/>
            <person name="Henrissat B."/>
            <person name="Kuo A."/>
            <person name="Liang C."/>
            <person name="Lipzen A."/>
            <person name="Lutzoni F."/>
            <person name="Magnuson J."/>
            <person name="Mondo S."/>
            <person name="Nolan M."/>
            <person name="Ohm R."/>
            <person name="Pangilinan J."/>
            <person name="Park H.-J."/>
            <person name="Ramirez L."/>
            <person name="Alfaro M."/>
            <person name="Sun H."/>
            <person name="Tritt A."/>
            <person name="Yoshinaga Y."/>
            <person name="Zwiers L.-H."/>
            <person name="Turgeon B."/>
            <person name="Goodwin S."/>
            <person name="Spatafora J."/>
            <person name="Crous P."/>
            <person name="Grigoriev I."/>
        </authorList>
    </citation>
    <scope>NUCLEOTIDE SEQUENCE</scope>
    <source>
        <strain evidence="1">CBS 109.77</strain>
    </source>
</reference>
<evidence type="ECO:0000313" key="1">
    <source>
        <dbReference type="EMBL" id="KAF2793097.1"/>
    </source>
</evidence>
<name>A0A6A6XBN1_9PLEO</name>
<dbReference type="OrthoDB" id="3787262at2759"/>
<protein>
    <submittedName>
        <fullName evidence="1">Uncharacterized protein</fullName>
    </submittedName>
</protein>
<sequence>MQSDDITDPAAWRSINSITTKLLDPPADAWYPRHDMKDLVKIKLSWAVKTIGEAHFHMSHPTGRPVLREESKLKIYGCHAGLPRGFHRWLCGGEEQRKNVAWASEAYWITEEQFRQVGFSTLKLRQD</sequence>
<accession>A0A6A6XBN1</accession>
<keyword evidence="2" id="KW-1185">Reference proteome</keyword>
<organism evidence="1 2">
    <name type="scientific">Melanomma pulvis-pyrius CBS 109.77</name>
    <dbReference type="NCBI Taxonomy" id="1314802"/>
    <lineage>
        <taxon>Eukaryota</taxon>
        <taxon>Fungi</taxon>
        <taxon>Dikarya</taxon>
        <taxon>Ascomycota</taxon>
        <taxon>Pezizomycotina</taxon>
        <taxon>Dothideomycetes</taxon>
        <taxon>Pleosporomycetidae</taxon>
        <taxon>Pleosporales</taxon>
        <taxon>Melanommataceae</taxon>
        <taxon>Melanomma</taxon>
    </lineage>
</organism>
<dbReference type="AlphaFoldDB" id="A0A6A6XBN1"/>
<proteinExistence type="predicted"/>
<evidence type="ECO:0000313" key="2">
    <source>
        <dbReference type="Proteomes" id="UP000799757"/>
    </source>
</evidence>
<dbReference type="EMBL" id="MU001942">
    <property type="protein sequence ID" value="KAF2793097.1"/>
    <property type="molecule type" value="Genomic_DNA"/>
</dbReference>
<dbReference type="Proteomes" id="UP000799757">
    <property type="component" value="Unassembled WGS sequence"/>
</dbReference>
<gene>
    <name evidence="1" type="ORF">K505DRAFT_245166</name>
</gene>